<reference evidence="5 6" key="1">
    <citation type="journal article" date="2016" name="Genome Announc.">
        <title>Draft Genome Sequence of Planomonospora sphaerica JCM9374, a Rare Actinomycete.</title>
        <authorList>
            <person name="Dohra H."/>
            <person name="Suzuki T."/>
            <person name="Inoue Y."/>
            <person name="Kodani S."/>
        </authorList>
    </citation>
    <scope>NUCLEOTIDE SEQUENCE [LARGE SCALE GENOMIC DNA]</scope>
    <source>
        <strain evidence="5 6">JCM 9374</strain>
    </source>
</reference>
<dbReference type="OrthoDB" id="9793697at2"/>
<dbReference type="PROSITE" id="PS50801">
    <property type="entry name" value="STAS"/>
    <property type="match status" value="1"/>
</dbReference>
<dbReference type="SUPFAM" id="SSF52091">
    <property type="entry name" value="SpoIIaa-like"/>
    <property type="match status" value="1"/>
</dbReference>
<organism evidence="5 6">
    <name type="scientific">Planomonospora sphaerica</name>
    <dbReference type="NCBI Taxonomy" id="161355"/>
    <lineage>
        <taxon>Bacteria</taxon>
        <taxon>Bacillati</taxon>
        <taxon>Actinomycetota</taxon>
        <taxon>Actinomycetes</taxon>
        <taxon>Streptosporangiales</taxon>
        <taxon>Streptosporangiaceae</taxon>
        <taxon>Planomonospora</taxon>
    </lineage>
</organism>
<accession>A0A161MD69</accession>
<sequence>MTFLSITVSDHRAFSVVTLNGELDTLSAGRLRQVIERALACGRVHLVVDTAGLRFCDSCGLRTLITAWRQTNEQGGSLRLIRVHGPLGRLLELTGLSPLFPAGGALDRQTTAPAGTAAENAVTYFTAHRGGRPPQPSSADGRSQAGAGHADLTRAQPARARIDHP</sequence>
<proteinExistence type="inferred from homology"/>
<protein>
    <recommendedName>
        <fullName evidence="2">Anti-sigma factor antagonist</fullName>
    </recommendedName>
</protein>
<evidence type="ECO:0000256" key="1">
    <source>
        <dbReference type="ARBA" id="ARBA00009013"/>
    </source>
</evidence>
<evidence type="ECO:0000256" key="2">
    <source>
        <dbReference type="RuleBase" id="RU003749"/>
    </source>
</evidence>
<gene>
    <name evidence="5" type="ORF">PS9374_05098</name>
</gene>
<comment type="similarity">
    <text evidence="1 2">Belongs to the anti-sigma-factor antagonist family.</text>
</comment>
<evidence type="ECO:0000259" key="4">
    <source>
        <dbReference type="PROSITE" id="PS50801"/>
    </source>
</evidence>
<evidence type="ECO:0000313" key="6">
    <source>
        <dbReference type="Proteomes" id="UP000077701"/>
    </source>
</evidence>
<dbReference type="InterPro" id="IPR002645">
    <property type="entry name" value="STAS_dom"/>
</dbReference>
<dbReference type="InterPro" id="IPR003658">
    <property type="entry name" value="Anti-sigma_ant"/>
</dbReference>
<dbReference type="RefSeq" id="WP_068900829.1">
    <property type="nucleotide sequence ID" value="NZ_BDCX01000013.1"/>
</dbReference>
<dbReference type="CDD" id="cd07043">
    <property type="entry name" value="STAS_anti-anti-sigma_factors"/>
    <property type="match status" value="1"/>
</dbReference>
<dbReference type="PANTHER" id="PTHR33495:SF2">
    <property type="entry name" value="ANTI-SIGMA FACTOR ANTAGONIST TM_1081-RELATED"/>
    <property type="match status" value="1"/>
</dbReference>
<reference evidence="6" key="2">
    <citation type="submission" date="2016-04" db="EMBL/GenBank/DDBJ databases">
        <title>Planomonospora sphaerica JCM9374 whole genome shotgun sequence.</title>
        <authorList>
            <person name="Suzuki T."/>
            <person name="Dohra H."/>
            <person name="Kodani S."/>
        </authorList>
    </citation>
    <scope>NUCLEOTIDE SEQUENCE [LARGE SCALE GENOMIC DNA]</scope>
    <source>
        <strain evidence="6">JCM 9374</strain>
    </source>
</reference>
<dbReference type="PANTHER" id="PTHR33495">
    <property type="entry name" value="ANTI-SIGMA FACTOR ANTAGONIST TM_1081-RELATED-RELATED"/>
    <property type="match status" value="1"/>
</dbReference>
<dbReference type="InterPro" id="IPR036513">
    <property type="entry name" value="STAS_dom_sf"/>
</dbReference>
<dbReference type="NCBIfam" id="TIGR00377">
    <property type="entry name" value="ant_ant_sig"/>
    <property type="match status" value="1"/>
</dbReference>
<dbReference type="Gene3D" id="3.30.750.24">
    <property type="entry name" value="STAS domain"/>
    <property type="match status" value="1"/>
</dbReference>
<feature type="domain" description="STAS" evidence="4">
    <location>
        <begin position="4"/>
        <end position="125"/>
    </location>
</feature>
<name>A0A161MD69_9ACTN</name>
<comment type="caution">
    <text evidence="5">The sequence shown here is derived from an EMBL/GenBank/DDBJ whole genome shotgun (WGS) entry which is preliminary data.</text>
</comment>
<keyword evidence="6" id="KW-1185">Reference proteome</keyword>
<dbReference type="GO" id="GO:0043856">
    <property type="term" value="F:anti-sigma factor antagonist activity"/>
    <property type="evidence" value="ECO:0007669"/>
    <property type="project" value="InterPro"/>
</dbReference>
<evidence type="ECO:0000256" key="3">
    <source>
        <dbReference type="SAM" id="MobiDB-lite"/>
    </source>
</evidence>
<dbReference type="Proteomes" id="UP000077701">
    <property type="component" value="Unassembled WGS sequence"/>
</dbReference>
<dbReference type="STRING" id="161355.PS9374_05098"/>
<feature type="region of interest" description="Disordered" evidence="3">
    <location>
        <begin position="127"/>
        <end position="165"/>
    </location>
</feature>
<evidence type="ECO:0000313" key="5">
    <source>
        <dbReference type="EMBL" id="GAT69423.1"/>
    </source>
</evidence>
<dbReference type="AlphaFoldDB" id="A0A161MD69"/>
<dbReference type="Pfam" id="PF01740">
    <property type="entry name" value="STAS"/>
    <property type="match status" value="1"/>
</dbReference>
<dbReference type="EMBL" id="BDCX01000013">
    <property type="protein sequence ID" value="GAT69423.1"/>
    <property type="molecule type" value="Genomic_DNA"/>
</dbReference>